<sequence length="318" mass="34940">MDADARIAVLGEELRAVRKGLGLYQTTLPSVAGPVLLDIAGATATDPPGTVRDKLVATVRGLITRLPEGRQELARAVFGLDNPDNTGYMDRLVEQGRAADRDLRTMQRRANEVVYLLAELACVYTPAAAASVDTVPWHTKRLDVRLVLRGDDVEVFETRRVVSHEPDLVDVAHSISVGQSGQGKGPVDLAALGIDEISGGEVRSPRMVSADRVAFTLRPPAPLGPGDEHDFFFRIRATDIAPFYCCTPEFDCERFSLNIRFEPHRRPTRVWRINGELSKEAADPTPTRATLQVDDTGEVRTDFTNLRPARSYGIGWAL</sequence>
<comment type="caution">
    <text evidence="1">The sequence shown here is derived from an EMBL/GenBank/DDBJ whole genome shotgun (WGS) entry which is preliminary data.</text>
</comment>
<dbReference type="EMBL" id="BSSD01000002">
    <property type="protein sequence ID" value="GLW91302.1"/>
    <property type="molecule type" value="Genomic_DNA"/>
</dbReference>
<accession>A0A9W6QKL3</accession>
<organism evidence="1 2">
    <name type="scientific">Actinokineospora globicatena</name>
    <dbReference type="NCBI Taxonomy" id="103729"/>
    <lineage>
        <taxon>Bacteria</taxon>
        <taxon>Bacillati</taxon>
        <taxon>Actinomycetota</taxon>
        <taxon>Actinomycetes</taxon>
        <taxon>Pseudonocardiales</taxon>
        <taxon>Pseudonocardiaceae</taxon>
        <taxon>Actinokineospora</taxon>
    </lineage>
</organism>
<keyword evidence="2" id="KW-1185">Reference proteome</keyword>
<protein>
    <submittedName>
        <fullName evidence="1">Uncharacterized protein</fullName>
    </submittedName>
</protein>
<name>A0A9W6QKL3_9PSEU</name>
<evidence type="ECO:0000313" key="1">
    <source>
        <dbReference type="EMBL" id="GLW91302.1"/>
    </source>
</evidence>
<gene>
    <name evidence="1" type="ORF">Aglo03_21180</name>
</gene>
<dbReference type="AlphaFoldDB" id="A0A9W6QKL3"/>
<reference evidence="1" key="1">
    <citation type="submission" date="2023-02" db="EMBL/GenBank/DDBJ databases">
        <title>Actinokineospora globicatena NBRC 15670.</title>
        <authorList>
            <person name="Ichikawa N."/>
            <person name="Sato H."/>
            <person name="Tonouchi N."/>
        </authorList>
    </citation>
    <scope>NUCLEOTIDE SEQUENCE</scope>
    <source>
        <strain evidence="1">NBRC 15670</strain>
    </source>
</reference>
<evidence type="ECO:0000313" key="2">
    <source>
        <dbReference type="Proteomes" id="UP001165042"/>
    </source>
</evidence>
<proteinExistence type="predicted"/>
<dbReference type="RefSeq" id="WP_285609951.1">
    <property type="nucleotide sequence ID" value="NZ_BSSD01000002.1"/>
</dbReference>
<dbReference type="Proteomes" id="UP001165042">
    <property type="component" value="Unassembled WGS sequence"/>
</dbReference>